<dbReference type="STRING" id="1344003.SAMN05445060_1940"/>
<proteinExistence type="predicted"/>
<dbReference type="Pfam" id="PF02517">
    <property type="entry name" value="Rce1-like"/>
    <property type="match status" value="1"/>
</dbReference>
<dbReference type="InterPro" id="IPR003675">
    <property type="entry name" value="Rce1/LyrA-like_dom"/>
</dbReference>
<organism evidence="3 4">
    <name type="scientific">Williamsia sterculiae</name>
    <dbReference type="NCBI Taxonomy" id="1344003"/>
    <lineage>
        <taxon>Bacteria</taxon>
        <taxon>Bacillati</taxon>
        <taxon>Actinomycetota</taxon>
        <taxon>Actinomycetes</taxon>
        <taxon>Mycobacteriales</taxon>
        <taxon>Nocardiaceae</taxon>
        <taxon>Williamsia</taxon>
    </lineage>
</organism>
<dbReference type="Proteomes" id="UP000186218">
    <property type="component" value="Unassembled WGS sequence"/>
</dbReference>
<dbReference type="RefSeq" id="WP_076478983.1">
    <property type="nucleotide sequence ID" value="NZ_FTNT01000005.1"/>
</dbReference>
<gene>
    <name evidence="3" type="ORF">SAMN05445060_1940</name>
</gene>
<feature type="transmembrane region" description="Helical" evidence="1">
    <location>
        <begin position="61"/>
        <end position="86"/>
    </location>
</feature>
<dbReference type="GO" id="GO:0004175">
    <property type="term" value="F:endopeptidase activity"/>
    <property type="evidence" value="ECO:0007669"/>
    <property type="project" value="UniProtKB-ARBA"/>
</dbReference>
<protein>
    <recommendedName>
        <fullName evidence="2">CAAX prenyl protease 2/Lysostaphin resistance protein A-like domain-containing protein</fullName>
    </recommendedName>
</protein>
<feature type="domain" description="CAAX prenyl protease 2/Lysostaphin resistance protein A-like" evidence="2">
    <location>
        <begin position="140"/>
        <end position="225"/>
    </location>
</feature>
<dbReference type="EMBL" id="FTNT01000005">
    <property type="protein sequence ID" value="SIR98147.1"/>
    <property type="molecule type" value="Genomic_DNA"/>
</dbReference>
<feature type="transmembrane region" description="Helical" evidence="1">
    <location>
        <begin position="98"/>
        <end position="122"/>
    </location>
</feature>
<evidence type="ECO:0000313" key="4">
    <source>
        <dbReference type="Proteomes" id="UP000186218"/>
    </source>
</evidence>
<evidence type="ECO:0000313" key="3">
    <source>
        <dbReference type="EMBL" id="SIR98147.1"/>
    </source>
</evidence>
<keyword evidence="1" id="KW-1133">Transmembrane helix</keyword>
<keyword evidence="1" id="KW-0812">Transmembrane</keyword>
<keyword evidence="4" id="KW-1185">Reference proteome</keyword>
<name>A0A1N7FCT1_9NOCA</name>
<dbReference type="OrthoDB" id="4407663at2"/>
<evidence type="ECO:0000259" key="2">
    <source>
        <dbReference type="Pfam" id="PF02517"/>
    </source>
</evidence>
<dbReference type="AlphaFoldDB" id="A0A1N7FCT1"/>
<feature type="transmembrane region" description="Helical" evidence="1">
    <location>
        <begin position="179"/>
        <end position="205"/>
    </location>
</feature>
<feature type="transmembrane region" description="Helical" evidence="1">
    <location>
        <begin position="36"/>
        <end position="55"/>
    </location>
</feature>
<sequence length="237" mass="24985">MPDPDSTLLSRLSTSLNDRRAGQYDEPTRVVRRRRVAVVIFVIIGAGVLGFSLSIEPGDTTFYLYTLLLAAVWVVGAFVSGPIHLGHLPFRGHSRRPVVSGLAVGVLIGGVFVVGAFVVRLIPPIADLIGNVLAHANQGNLAIVTAITVINGVAEELFFRGAVYSAFGAWYPVVASTVLYILVTLASGNVMLGFAAILLGTVCALERRVTGGVLAPALTHFVWGAVMVLALPPIFGV</sequence>
<evidence type="ECO:0000256" key="1">
    <source>
        <dbReference type="SAM" id="Phobius"/>
    </source>
</evidence>
<keyword evidence="1" id="KW-0472">Membrane</keyword>
<dbReference type="GO" id="GO:0080120">
    <property type="term" value="P:CAAX-box protein maturation"/>
    <property type="evidence" value="ECO:0007669"/>
    <property type="project" value="UniProtKB-ARBA"/>
</dbReference>
<accession>A0A1N7FCT1</accession>
<reference evidence="3 4" key="1">
    <citation type="submission" date="2017-01" db="EMBL/GenBank/DDBJ databases">
        <authorList>
            <person name="Mah S.A."/>
            <person name="Swanson W.J."/>
            <person name="Moy G.W."/>
            <person name="Vacquier V.D."/>
        </authorList>
    </citation>
    <scope>NUCLEOTIDE SEQUENCE [LARGE SCALE GENOMIC DNA]</scope>
    <source>
        <strain evidence="3 4">CPCC 203464</strain>
    </source>
</reference>
<feature type="transmembrane region" description="Helical" evidence="1">
    <location>
        <begin position="217"/>
        <end position="235"/>
    </location>
</feature>